<sequence>MERVFDFTTADLFTAANDLTIVGVFADQRIPRGKIQFARADDSRSDRVKAFV</sequence>
<reference evidence="1" key="1">
    <citation type="submission" date="2019-08" db="EMBL/GenBank/DDBJ databases">
        <authorList>
            <person name="Kucharzyk K."/>
            <person name="Murdoch R.W."/>
            <person name="Higgins S."/>
            <person name="Loffler F."/>
        </authorList>
    </citation>
    <scope>NUCLEOTIDE SEQUENCE</scope>
</reference>
<protein>
    <submittedName>
        <fullName evidence="1">Uncharacterized protein</fullName>
    </submittedName>
</protein>
<dbReference type="EMBL" id="VSSQ01025242">
    <property type="protein sequence ID" value="MPM73256.1"/>
    <property type="molecule type" value="Genomic_DNA"/>
</dbReference>
<accession>A0A645C641</accession>
<gene>
    <name evidence="1" type="ORF">SDC9_120232</name>
</gene>
<organism evidence="1">
    <name type="scientific">bioreactor metagenome</name>
    <dbReference type="NCBI Taxonomy" id="1076179"/>
    <lineage>
        <taxon>unclassified sequences</taxon>
        <taxon>metagenomes</taxon>
        <taxon>ecological metagenomes</taxon>
    </lineage>
</organism>
<evidence type="ECO:0000313" key="1">
    <source>
        <dbReference type="EMBL" id="MPM73256.1"/>
    </source>
</evidence>
<comment type="caution">
    <text evidence="1">The sequence shown here is derived from an EMBL/GenBank/DDBJ whole genome shotgun (WGS) entry which is preliminary data.</text>
</comment>
<proteinExistence type="predicted"/>
<name>A0A645C641_9ZZZZ</name>
<dbReference type="AlphaFoldDB" id="A0A645C641"/>